<feature type="chain" id="PRO_5043787407" description="Secreted protein" evidence="2">
    <location>
        <begin position="24"/>
        <end position="120"/>
    </location>
</feature>
<dbReference type="AlphaFoldDB" id="A0AAV7W2Z1"/>
<feature type="signal peptide" evidence="2">
    <location>
        <begin position="1"/>
        <end position="23"/>
    </location>
</feature>
<keyword evidence="2" id="KW-0732">Signal</keyword>
<gene>
    <name evidence="3" type="ORF">NDU88_003638</name>
</gene>
<accession>A0AAV7W2Z1</accession>
<sequence length="120" mass="12203">MIHVWPTPFQVTAIMLARIRVLASAPCSAGTGEAAPAAGSLPGCGRSRPSPSRFLVSPLRGPSSAEPEPRGSRHLGSSKSPGRHAVSSSAAILCSPAFTPGLSGGFPLTGAYLADHFRGL</sequence>
<dbReference type="EMBL" id="JANPWB010000002">
    <property type="protein sequence ID" value="KAJ1208252.1"/>
    <property type="molecule type" value="Genomic_DNA"/>
</dbReference>
<name>A0AAV7W2Z1_PLEWA</name>
<reference evidence="3" key="1">
    <citation type="journal article" date="2022" name="bioRxiv">
        <title>Sequencing and chromosome-scale assembly of the giantPleurodeles waltlgenome.</title>
        <authorList>
            <person name="Brown T."/>
            <person name="Elewa A."/>
            <person name="Iarovenko S."/>
            <person name="Subramanian E."/>
            <person name="Araus A.J."/>
            <person name="Petzold A."/>
            <person name="Susuki M."/>
            <person name="Suzuki K.-i.T."/>
            <person name="Hayashi T."/>
            <person name="Toyoda A."/>
            <person name="Oliveira C."/>
            <person name="Osipova E."/>
            <person name="Leigh N.D."/>
            <person name="Simon A."/>
            <person name="Yun M.H."/>
        </authorList>
    </citation>
    <scope>NUCLEOTIDE SEQUENCE</scope>
    <source>
        <strain evidence="3">20211129_DDA</strain>
        <tissue evidence="3">Liver</tissue>
    </source>
</reference>
<evidence type="ECO:0000256" key="1">
    <source>
        <dbReference type="SAM" id="MobiDB-lite"/>
    </source>
</evidence>
<feature type="region of interest" description="Disordered" evidence="1">
    <location>
        <begin position="29"/>
        <end position="84"/>
    </location>
</feature>
<protein>
    <recommendedName>
        <fullName evidence="5">Secreted protein</fullName>
    </recommendedName>
</protein>
<evidence type="ECO:0000313" key="3">
    <source>
        <dbReference type="EMBL" id="KAJ1208252.1"/>
    </source>
</evidence>
<proteinExistence type="predicted"/>
<evidence type="ECO:0000256" key="2">
    <source>
        <dbReference type="SAM" id="SignalP"/>
    </source>
</evidence>
<keyword evidence="4" id="KW-1185">Reference proteome</keyword>
<comment type="caution">
    <text evidence="3">The sequence shown here is derived from an EMBL/GenBank/DDBJ whole genome shotgun (WGS) entry which is preliminary data.</text>
</comment>
<organism evidence="3 4">
    <name type="scientific">Pleurodeles waltl</name>
    <name type="common">Iberian ribbed newt</name>
    <dbReference type="NCBI Taxonomy" id="8319"/>
    <lineage>
        <taxon>Eukaryota</taxon>
        <taxon>Metazoa</taxon>
        <taxon>Chordata</taxon>
        <taxon>Craniata</taxon>
        <taxon>Vertebrata</taxon>
        <taxon>Euteleostomi</taxon>
        <taxon>Amphibia</taxon>
        <taxon>Batrachia</taxon>
        <taxon>Caudata</taxon>
        <taxon>Salamandroidea</taxon>
        <taxon>Salamandridae</taxon>
        <taxon>Pleurodelinae</taxon>
        <taxon>Pleurodeles</taxon>
    </lineage>
</organism>
<evidence type="ECO:0008006" key="5">
    <source>
        <dbReference type="Google" id="ProtNLM"/>
    </source>
</evidence>
<dbReference type="Proteomes" id="UP001066276">
    <property type="component" value="Chromosome 1_2"/>
</dbReference>
<feature type="compositionally biased region" description="Polar residues" evidence="1">
    <location>
        <begin position="75"/>
        <end position="84"/>
    </location>
</feature>
<evidence type="ECO:0000313" key="4">
    <source>
        <dbReference type="Proteomes" id="UP001066276"/>
    </source>
</evidence>